<proteinExistence type="predicted"/>
<evidence type="ECO:0000313" key="3">
    <source>
        <dbReference type="Proteomes" id="UP001237642"/>
    </source>
</evidence>
<dbReference type="PROSITE" id="PS50181">
    <property type="entry name" value="FBOX"/>
    <property type="match status" value="1"/>
</dbReference>
<dbReference type="Gene3D" id="1.20.1280.50">
    <property type="match status" value="1"/>
</dbReference>
<reference evidence="2" key="1">
    <citation type="submission" date="2023-02" db="EMBL/GenBank/DDBJ databases">
        <title>Genome of toxic invasive species Heracleum sosnowskyi carries increased number of genes despite the absence of recent whole-genome duplications.</title>
        <authorList>
            <person name="Schelkunov M."/>
            <person name="Shtratnikova V."/>
            <person name="Makarenko M."/>
            <person name="Klepikova A."/>
            <person name="Omelchenko D."/>
            <person name="Novikova G."/>
            <person name="Obukhova E."/>
            <person name="Bogdanov V."/>
            <person name="Penin A."/>
            <person name="Logacheva M."/>
        </authorList>
    </citation>
    <scope>NUCLEOTIDE SEQUENCE</scope>
    <source>
        <strain evidence="2">Hsosn_3</strain>
        <tissue evidence="2">Leaf</tissue>
    </source>
</reference>
<name>A0AAD8M5G8_9APIA</name>
<accession>A0AAD8M5G8</accession>
<evidence type="ECO:0000259" key="1">
    <source>
        <dbReference type="PROSITE" id="PS50181"/>
    </source>
</evidence>
<dbReference type="SUPFAM" id="SSF81383">
    <property type="entry name" value="F-box domain"/>
    <property type="match status" value="1"/>
</dbReference>
<dbReference type="AlphaFoldDB" id="A0AAD8M5G8"/>
<dbReference type="EMBL" id="JAUIZM010000010">
    <property type="protein sequence ID" value="KAK1361471.1"/>
    <property type="molecule type" value="Genomic_DNA"/>
</dbReference>
<gene>
    <name evidence="2" type="ORF">POM88_045945</name>
</gene>
<protein>
    <recommendedName>
        <fullName evidence="1">F-box domain-containing protein</fullName>
    </recommendedName>
</protein>
<reference evidence="2" key="2">
    <citation type="submission" date="2023-05" db="EMBL/GenBank/DDBJ databases">
        <authorList>
            <person name="Schelkunov M.I."/>
        </authorList>
    </citation>
    <scope>NUCLEOTIDE SEQUENCE</scope>
    <source>
        <strain evidence="2">Hsosn_3</strain>
        <tissue evidence="2">Leaf</tissue>
    </source>
</reference>
<organism evidence="2 3">
    <name type="scientific">Heracleum sosnowskyi</name>
    <dbReference type="NCBI Taxonomy" id="360622"/>
    <lineage>
        <taxon>Eukaryota</taxon>
        <taxon>Viridiplantae</taxon>
        <taxon>Streptophyta</taxon>
        <taxon>Embryophyta</taxon>
        <taxon>Tracheophyta</taxon>
        <taxon>Spermatophyta</taxon>
        <taxon>Magnoliopsida</taxon>
        <taxon>eudicotyledons</taxon>
        <taxon>Gunneridae</taxon>
        <taxon>Pentapetalae</taxon>
        <taxon>asterids</taxon>
        <taxon>campanulids</taxon>
        <taxon>Apiales</taxon>
        <taxon>Apiaceae</taxon>
        <taxon>Apioideae</taxon>
        <taxon>apioid superclade</taxon>
        <taxon>Tordylieae</taxon>
        <taxon>Tordyliinae</taxon>
        <taxon>Heracleum</taxon>
    </lineage>
</organism>
<dbReference type="PANTHER" id="PTHR32212:SF461">
    <property type="entry name" value="F-BOX DOMAIN-CONTAINING PROTEIN"/>
    <property type="match status" value="1"/>
</dbReference>
<dbReference type="Pfam" id="PF00646">
    <property type="entry name" value="F-box"/>
    <property type="match status" value="1"/>
</dbReference>
<evidence type="ECO:0000313" key="2">
    <source>
        <dbReference type="EMBL" id="KAK1361471.1"/>
    </source>
</evidence>
<dbReference type="PANTHER" id="PTHR32212">
    <property type="entry name" value="CYCLIN-LIKE F-BOX"/>
    <property type="match status" value="1"/>
</dbReference>
<sequence length="252" mass="29485">MEDQRMKKVRTEDKDRISKLPDDLIHRVMSLLDTRLAVQTSVLSKRWKYLWTTLPFLSFNGYNEHYKEELRKFIYSKFISHVFSNRNHNSRILNLELCPSNGLNLRFVKNLLNLETLCLESCTFPQNVWLLSALLTLELTVVVFPRNMTDYFLALASLRNLAIVLGRKYIEYCVISGPQLVNMKIRDPFDCFKEYKTKIKENVVDMMVPKVHMLELYEVDACKVRQIEAPVTRAINDQASPSGNQSKMSLMH</sequence>
<dbReference type="InterPro" id="IPR053781">
    <property type="entry name" value="F-box_AtFBL13-like"/>
</dbReference>
<dbReference type="InterPro" id="IPR001810">
    <property type="entry name" value="F-box_dom"/>
</dbReference>
<comment type="caution">
    <text evidence="2">The sequence shown here is derived from an EMBL/GenBank/DDBJ whole genome shotgun (WGS) entry which is preliminary data.</text>
</comment>
<dbReference type="CDD" id="cd22160">
    <property type="entry name" value="F-box_AtFBL13-like"/>
    <property type="match status" value="1"/>
</dbReference>
<dbReference type="Proteomes" id="UP001237642">
    <property type="component" value="Unassembled WGS sequence"/>
</dbReference>
<keyword evidence="3" id="KW-1185">Reference proteome</keyword>
<dbReference type="InterPro" id="IPR036047">
    <property type="entry name" value="F-box-like_dom_sf"/>
</dbReference>
<feature type="domain" description="F-box" evidence="1">
    <location>
        <begin position="14"/>
        <end position="69"/>
    </location>
</feature>